<evidence type="ECO:0000256" key="3">
    <source>
        <dbReference type="ARBA" id="ARBA00022763"/>
    </source>
</evidence>
<keyword evidence="5" id="KW-0234">DNA repair</keyword>
<keyword evidence="3" id="KW-0227">DNA damage</keyword>
<name>A0ABP1NSS5_XYLVO</name>
<evidence type="ECO:0000256" key="1">
    <source>
        <dbReference type="ARBA" id="ARBA00004123"/>
    </source>
</evidence>
<dbReference type="PANTHER" id="PTHR46487:SF1">
    <property type="entry name" value="DNA REPAIR PROTEIN XRCC3"/>
    <property type="match status" value="1"/>
</dbReference>
<dbReference type="InterPro" id="IPR027417">
    <property type="entry name" value="P-loop_NTPase"/>
</dbReference>
<organism evidence="8 9">
    <name type="scientific">Xylocopa violacea</name>
    <name type="common">Violet carpenter bee</name>
    <name type="synonym">Apis violacea</name>
    <dbReference type="NCBI Taxonomy" id="135666"/>
    <lineage>
        <taxon>Eukaryota</taxon>
        <taxon>Metazoa</taxon>
        <taxon>Ecdysozoa</taxon>
        <taxon>Arthropoda</taxon>
        <taxon>Hexapoda</taxon>
        <taxon>Insecta</taxon>
        <taxon>Pterygota</taxon>
        <taxon>Neoptera</taxon>
        <taxon>Endopterygota</taxon>
        <taxon>Hymenoptera</taxon>
        <taxon>Apocrita</taxon>
        <taxon>Aculeata</taxon>
        <taxon>Apoidea</taxon>
        <taxon>Anthophila</taxon>
        <taxon>Apidae</taxon>
        <taxon>Xylocopa</taxon>
        <taxon>Xylocopa</taxon>
    </lineage>
</organism>
<comment type="caution">
    <text evidence="8">The sequence shown here is derived from an EMBL/GenBank/DDBJ whole genome shotgun (WGS) entry which is preliminary data.</text>
</comment>
<dbReference type="CDD" id="cd19491">
    <property type="entry name" value="XRCC3"/>
    <property type="match status" value="1"/>
</dbReference>
<reference evidence="8 9" key="1">
    <citation type="submission" date="2024-08" db="EMBL/GenBank/DDBJ databases">
        <authorList>
            <person name="Will J Nash"/>
            <person name="Angela Man"/>
            <person name="Seanna McTaggart"/>
            <person name="Kendall Baker"/>
            <person name="Tom Barker"/>
            <person name="Leah Catchpole"/>
            <person name="Alex Durrant"/>
            <person name="Karim Gharbi"/>
            <person name="Naomi Irish"/>
            <person name="Gemy Kaithakottil"/>
            <person name="Debby Ku"/>
            <person name="Aaliyah Providence"/>
            <person name="Felix Shaw"/>
            <person name="David Swarbreck"/>
            <person name="Chris Watkins"/>
            <person name="Ann M. McCartney"/>
            <person name="Giulio Formenti"/>
            <person name="Alice Mouton"/>
            <person name="Noel Vella"/>
            <person name="Bjorn M von Reumont"/>
            <person name="Adriana Vella"/>
            <person name="Wilfried Haerty"/>
        </authorList>
    </citation>
    <scope>NUCLEOTIDE SEQUENCE [LARGE SCALE GENOMIC DNA]</scope>
</reference>
<evidence type="ECO:0000259" key="7">
    <source>
        <dbReference type="PROSITE" id="PS50162"/>
    </source>
</evidence>
<protein>
    <recommendedName>
        <fullName evidence="7">RecA family profile 1 domain-containing protein</fullName>
    </recommendedName>
</protein>
<accession>A0ABP1NSS5</accession>
<dbReference type="Pfam" id="PF08423">
    <property type="entry name" value="Rad51"/>
    <property type="match status" value="1"/>
</dbReference>
<dbReference type="InterPro" id="IPR047348">
    <property type="entry name" value="XRCC3-like_C"/>
</dbReference>
<dbReference type="SUPFAM" id="SSF52540">
    <property type="entry name" value="P-loop containing nucleoside triphosphate hydrolases"/>
    <property type="match status" value="1"/>
</dbReference>
<keyword evidence="6" id="KW-0539">Nucleus</keyword>
<dbReference type="EMBL" id="CAXAJV020001293">
    <property type="protein sequence ID" value="CAL7942944.1"/>
    <property type="molecule type" value="Genomic_DNA"/>
</dbReference>
<keyword evidence="4" id="KW-0067">ATP-binding</keyword>
<feature type="domain" description="RecA family profile 1" evidence="7">
    <location>
        <begin position="14"/>
        <end position="186"/>
    </location>
</feature>
<dbReference type="Proteomes" id="UP001642520">
    <property type="component" value="Unassembled WGS sequence"/>
</dbReference>
<evidence type="ECO:0000256" key="5">
    <source>
        <dbReference type="ARBA" id="ARBA00023204"/>
    </source>
</evidence>
<dbReference type="Gene3D" id="3.40.50.300">
    <property type="entry name" value="P-loop containing nucleotide triphosphate hydrolases"/>
    <property type="match status" value="1"/>
</dbReference>
<proteinExistence type="predicted"/>
<evidence type="ECO:0000256" key="6">
    <source>
        <dbReference type="ARBA" id="ARBA00023242"/>
    </source>
</evidence>
<sequence length="254" mass="28316">MENYFENAKTIKECEKYLTTGCSKFDALLQGGISTRGITQFYGAASTGKTQLALQLCLTVQLPETEGGFAAGAVYICTESVFPSRRLQELIQKLEITKKYEINGDSVFVEHISTTRELEICLLHRIPILMSAQKIGLIVVDSIAAPYRIEDWKDESNNRAKSLRTIGQQLHKLCKNDICVICINQVTATVYSNVLNDNLSVKPALGTTWLSMITNSIEFYRLDSLRYACIKLSSHLSERTVSFEIQGSGLKAVN</sequence>
<evidence type="ECO:0000313" key="9">
    <source>
        <dbReference type="Proteomes" id="UP001642520"/>
    </source>
</evidence>
<evidence type="ECO:0000256" key="4">
    <source>
        <dbReference type="ARBA" id="ARBA00022840"/>
    </source>
</evidence>
<dbReference type="PANTHER" id="PTHR46487">
    <property type="entry name" value="DNA REPAIR PROTEIN XRCC3"/>
    <property type="match status" value="1"/>
</dbReference>
<evidence type="ECO:0000313" key="8">
    <source>
        <dbReference type="EMBL" id="CAL7942944.1"/>
    </source>
</evidence>
<evidence type="ECO:0000256" key="2">
    <source>
        <dbReference type="ARBA" id="ARBA00022741"/>
    </source>
</evidence>
<comment type="subcellular location">
    <subcellularLocation>
        <location evidence="1">Nucleus</location>
    </subcellularLocation>
</comment>
<keyword evidence="2" id="KW-0547">Nucleotide-binding</keyword>
<gene>
    <name evidence="8" type="ORF">XYLVIOL_LOCUS5799</name>
</gene>
<dbReference type="PROSITE" id="PS50162">
    <property type="entry name" value="RECA_2"/>
    <property type="match status" value="1"/>
</dbReference>
<dbReference type="InterPro" id="IPR020588">
    <property type="entry name" value="RecA_ATP-bd"/>
</dbReference>
<keyword evidence="9" id="KW-1185">Reference proteome</keyword>
<dbReference type="InterPro" id="IPR013632">
    <property type="entry name" value="Rad51_C"/>
</dbReference>